<feature type="region of interest" description="Disordered" evidence="3">
    <location>
        <begin position="287"/>
        <end position="335"/>
    </location>
</feature>
<name>A0A9P3GE11_9APHY</name>
<proteinExistence type="predicted"/>
<dbReference type="SUPFAM" id="SSF54928">
    <property type="entry name" value="RNA-binding domain, RBD"/>
    <property type="match status" value="2"/>
</dbReference>
<evidence type="ECO:0000256" key="1">
    <source>
        <dbReference type="ARBA" id="ARBA00022884"/>
    </source>
</evidence>
<keyword evidence="1 2" id="KW-0694">RNA-binding</keyword>
<dbReference type="Gene3D" id="3.30.70.330">
    <property type="match status" value="1"/>
</dbReference>
<evidence type="ECO:0000259" key="4">
    <source>
        <dbReference type="PROSITE" id="PS50102"/>
    </source>
</evidence>
<dbReference type="GO" id="GO:0003723">
    <property type="term" value="F:RNA binding"/>
    <property type="evidence" value="ECO:0007669"/>
    <property type="project" value="UniProtKB-UniRule"/>
</dbReference>
<evidence type="ECO:0000256" key="3">
    <source>
        <dbReference type="SAM" id="MobiDB-lite"/>
    </source>
</evidence>
<dbReference type="SMART" id="SM00360">
    <property type="entry name" value="RRM"/>
    <property type="match status" value="2"/>
</dbReference>
<dbReference type="AlphaFoldDB" id="A0A9P3GE11"/>
<dbReference type="CDD" id="cd00590">
    <property type="entry name" value="RRM_SF"/>
    <property type="match status" value="2"/>
</dbReference>
<dbReference type="Proteomes" id="UP000703269">
    <property type="component" value="Unassembled WGS sequence"/>
</dbReference>
<reference evidence="5 6" key="1">
    <citation type="submission" date="2021-08" db="EMBL/GenBank/DDBJ databases">
        <title>Draft Genome Sequence of Phanerochaete sordida strain YK-624.</title>
        <authorList>
            <person name="Mori T."/>
            <person name="Dohra H."/>
            <person name="Suzuki T."/>
            <person name="Kawagishi H."/>
            <person name="Hirai H."/>
        </authorList>
    </citation>
    <scope>NUCLEOTIDE SEQUENCE [LARGE SCALE GENOMIC DNA]</scope>
    <source>
        <strain evidence="5 6">YK-624</strain>
    </source>
</reference>
<dbReference type="PANTHER" id="PTHR23189">
    <property type="entry name" value="RNA RECOGNITION MOTIF-CONTAINING"/>
    <property type="match status" value="1"/>
</dbReference>
<protein>
    <submittedName>
        <fullName evidence="5">RNA-binding protein</fullName>
    </submittedName>
</protein>
<dbReference type="EMBL" id="BPQB01000027">
    <property type="protein sequence ID" value="GJE92624.1"/>
    <property type="molecule type" value="Genomic_DNA"/>
</dbReference>
<dbReference type="Pfam" id="PF00076">
    <property type="entry name" value="RRM_1"/>
    <property type="match status" value="1"/>
</dbReference>
<feature type="region of interest" description="Disordered" evidence="3">
    <location>
        <begin position="494"/>
        <end position="581"/>
    </location>
</feature>
<comment type="caution">
    <text evidence="5">The sequence shown here is derived from an EMBL/GenBank/DDBJ whole genome shotgun (WGS) entry which is preliminary data.</text>
</comment>
<evidence type="ECO:0000313" key="5">
    <source>
        <dbReference type="EMBL" id="GJE92624.1"/>
    </source>
</evidence>
<dbReference type="InterPro" id="IPR000504">
    <property type="entry name" value="RRM_dom"/>
</dbReference>
<organism evidence="5 6">
    <name type="scientific">Phanerochaete sordida</name>
    <dbReference type="NCBI Taxonomy" id="48140"/>
    <lineage>
        <taxon>Eukaryota</taxon>
        <taxon>Fungi</taxon>
        <taxon>Dikarya</taxon>
        <taxon>Basidiomycota</taxon>
        <taxon>Agaricomycotina</taxon>
        <taxon>Agaricomycetes</taxon>
        <taxon>Polyporales</taxon>
        <taxon>Phanerochaetaceae</taxon>
        <taxon>Phanerochaete</taxon>
    </lineage>
</organism>
<dbReference type="OrthoDB" id="3265210at2759"/>
<feature type="compositionally biased region" description="Basic and acidic residues" evidence="3">
    <location>
        <begin position="323"/>
        <end position="335"/>
    </location>
</feature>
<evidence type="ECO:0000256" key="2">
    <source>
        <dbReference type="PROSITE-ProRule" id="PRU00176"/>
    </source>
</evidence>
<evidence type="ECO:0000313" key="6">
    <source>
        <dbReference type="Proteomes" id="UP000703269"/>
    </source>
</evidence>
<dbReference type="PROSITE" id="PS50102">
    <property type="entry name" value="RRM"/>
    <property type="match status" value="1"/>
</dbReference>
<keyword evidence="6" id="KW-1185">Reference proteome</keyword>
<dbReference type="InterPro" id="IPR012677">
    <property type="entry name" value="Nucleotide-bd_a/b_plait_sf"/>
</dbReference>
<feature type="domain" description="RRM" evidence="4">
    <location>
        <begin position="195"/>
        <end position="270"/>
    </location>
</feature>
<gene>
    <name evidence="5" type="ORF">PsYK624_087790</name>
</gene>
<feature type="region of interest" description="Disordered" evidence="3">
    <location>
        <begin position="452"/>
        <end position="476"/>
    </location>
</feature>
<dbReference type="InterPro" id="IPR035979">
    <property type="entry name" value="RBD_domain_sf"/>
</dbReference>
<sequence>MGLAEACQRPHPLLTEPTLYAVDIPDRVKWAHLKACLSPCGDVRSGKRSTTETGRKRWTIHFETLLDAEMALATLQGAPVAASPAWALALSHAPGLARAAPAPADAPCAQFVQGGEAGGIHALHLASAQQVFRWFRVAGPLVVVRTGVDVGYPQRTCVLEYWDVKGADYARRWRGELHSMLRGMEPFSLRTFAPHCVLASNLGPSFKASDVQKTFGQFGSILHSHIVKVGSTDCHCTISFSTREAAAAAISALNETEVAGTTRHVRYFEPGKQSDFLLEIQRDIRRLPVHHEEPPSSPTGKPDKAEAAPQADDAPNDSSTTEAEARREATAAARAEYERKLHAATAARELAHAAESAARAHAQSLTARYRSTHAAHAAATRERTGATAALSAASAEVRTAEQALAAAKARQKAVLARVERASAAESDADRALRAVGTEKMHAESMLAEAELARKEAERRETELREKEPPVDEAARREEELKEMIRRMKALREVEARERREKQEREEAARHQAEAARLAQEECERKQREEREEADRLAKEERERKQREEREEAARRREEAARLAREARERTEREEREREARQAQEYHEAAAREHERCVQRDHKWCLRGVRWTDARYVSWFKLVSAEFDDAKFAAARPLTLRSVPWPLLTPPDEHTFDLLEWGNVEAFFAAAKRAVGEAEYRTIVEKAHRRFHPDKWRSRGLLNTVLDVELRERVEKAGNIVAQAITPLWLASRSKQ</sequence>
<accession>A0A9P3GE11</accession>